<comment type="caution">
    <text evidence="1">The sequence shown here is derived from an EMBL/GenBank/DDBJ whole genome shotgun (WGS) entry which is preliminary data.</text>
</comment>
<gene>
    <name evidence="1" type="ORF">ALT_1199</name>
</gene>
<dbReference type="EMBL" id="BCLY01000001">
    <property type="protein sequence ID" value="GAQ03878.1"/>
    <property type="molecule type" value="Genomic_DNA"/>
</dbReference>
<organism evidence="1 2">
    <name type="scientific">Aspergillus lentulus</name>
    <dbReference type="NCBI Taxonomy" id="293939"/>
    <lineage>
        <taxon>Eukaryota</taxon>
        <taxon>Fungi</taxon>
        <taxon>Dikarya</taxon>
        <taxon>Ascomycota</taxon>
        <taxon>Pezizomycotina</taxon>
        <taxon>Eurotiomycetes</taxon>
        <taxon>Eurotiomycetidae</taxon>
        <taxon>Eurotiales</taxon>
        <taxon>Aspergillaceae</taxon>
        <taxon>Aspergillus</taxon>
        <taxon>Aspergillus subgen. Fumigati</taxon>
    </lineage>
</organism>
<name>A0AAN4PCR5_ASPLE</name>
<dbReference type="SUPFAM" id="SSF81383">
    <property type="entry name" value="F-box domain"/>
    <property type="match status" value="1"/>
</dbReference>
<evidence type="ECO:0000313" key="2">
    <source>
        <dbReference type="Proteomes" id="UP000051487"/>
    </source>
</evidence>
<dbReference type="AlphaFoldDB" id="A0AAN4PCR5"/>
<reference evidence="1 2" key="1">
    <citation type="submission" date="2015-11" db="EMBL/GenBank/DDBJ databases">
        <title>Aspergillus lentulus strain IFM 54703T.</title>
        <authorList>
            <person name="Kusuya Y."/>
            <person name="Sakai K."/>
            <person name="Kamei K."/>
            <person name="Takahashi H."/>
            <person name="Yaguchi T."/>
        </authorList>
    </citation>
    <scope>NUCLEOTIDE SEQUENCE [LARGE SCALE GENOMIC DNA]</scope>
    <source>
        <strain evidence="1 2">IFM 54703</strain>
    </source>
</reference>
<dbReference type="Proteomes" id="UP000051487">
    <property type="component" value="Unassembled WGS sequence"/>
</dbReference>
<evidence type="ECO:0008006" key="3">
    <source>
        <dbReference type="Google" id="ProtNLM"/>
    </source>
</evidence>
<dbReference type="CDD" id="cd09917">
    <property type="entry name" value="F-box_SF"/>
    <property type="match status" value="1"/>
</dbReference>
<sequence>MPLQPVEALPTEIIVSIATHLTSHKDRFHFARCCRRLFDIVCPCTFHPIELPEYCTLDLSWLIDFPLHRRKACLSVENLPLGRPISCSIKRVHSKELPTIDDKVIAQVDELVNYYNGCATWTKELRHGDNCDAWVALLLYILPSLRSMEWLWVESRTRYAAKLVDELILRRDQFEGSGPLGKLEEVLLKGTG</sequence>
<dbReference type="InterPro" id="IPR036047">
    <property type="entry name" value="F-box-like_dom_sf"/>
</dbReference>
<accession>A0AAN4PCR5</accession>
<evidence type="ECO:0000313" key="1">
    <source>
        <dbReference type="EMBL" id="GAQ03878.1"/>
    </source>
</evidence>
<protein>
    <recommendedName>
        <fullName evidence="3">F-box domain-containing protein</fullName>
    </recommendedName>
</protein>
<proteinExistence type="predicted"/>